<dbReference type="AlphaFoldDB" id="A0A368DNY2"/>
<gene>
    <name evidence="3" type="ORF">DBW71_03410</name>
</gene>
<dbReference type="Pfam" id="PF04909">
    <property type="entry name" value="Amidohydro_2"/>
    <property type="match status" value="1"/>
</dbReference>
<dbReference type="EMBL" id="QOQD01000006">
    <property type="protein sequence ID" value="RCL73537.1"/>
    <property type="molecule type" value="Genomic_DNA"/>
</dbReference>
<dbReference type="PANTHER" id="PTHR43569:SF2">
    <property type="entry name" value="AMIDOHYDROLASE-RELATED DOMAIN-CONTAINING PROTEIN"/>
    <property type="match status" value="1"/>
</dbReference>
<evidence type="ECO:0000259" key="2">
    <source>
        <dbReference type="Pfam" id="PF04909"/>
    </source>
</evidence>
<accession>A0A368DNY2</accession>
<dbReference type="InterPro" id="IPR052350">
    <property type="entry name" value="Metallo-dep_Lactonases"/>
</dbReference>
<dbReference type="Proteomes" id="UP000253570">
    <property type="component" value="Unassembled WGS sequence"/>
</dbReference>
<evidence type="ECO:0000313" key="4">
    <source>
        <dbReference type="Proteomes" id="UP000253570"/>
    </source>
</evidence>
<protein>
    <recommendedName>
        <fullName evidence="2">Amidohydrolase-related domain-containing protein</fullName>
    </recommendedName>
</protein>
<name>A0A368DNY2_9PROT</name>
<evidence type="ECO:0000256" key="1">
    <source>
        <dbReference type="ARBA" id="ARBA00038310"/>
    </source>
</evidence>
<proteinExistence type="inferred from homology"/>
<dbReference type="InterPro" id="IPR032466">
    <property type="entry name" value="Metal_Hydrolase"/>
</dbReference>
<comment type="caution">
    <text evidence="3">The sequence shown here is derived from an EMBL/GenBank/DDBJ whole genome shotgun (WGS) entry which is preliminary data.</text>
</comment>
<dbReference type="GO" id="GO:0016787">
    <property type="term" value="F:hydrolase activity"/>
    <property type="evidence" value="ECO:0007669"/>
    <property type="project" value="InterPro"/>
</dbReference>
<comment type="similarity">
    <text evidence="1">Belongs to the metallo-dependent hydrolases superfamily.</text>
</comment>
<dbReference type="PANTHER" id="PTHR43569">
    <property type="entry name" value="AMIDOHYDROLASE"/>
    <property type="match status" value="1"/>
</dbReference>
<sequence length="302" mass="34900">MYDGPIIDTHHHIWIVKNYPWLTAAPSPKIFGSSYELLRHDYLVNDLIKDFGGNNIVKSVHEQAHYNPPDHIGETKWLQSIADQNSYPNGIVGYADISASDIACVLDGHIKYPNFRGIRQVVAWHPSKPEWQIVDRPDYCLSKKFHLGLEQLEIRGLHFELQGFPNQFNFFSKLITSHQSLRFCLVHGGLLVGDDEVNFDEWRRGIEMLSQFKNLYVKCSGLNVLNWTNNPRSLEAITRQYNAIIDMFGAERCFFGSNFPVEKIKISYDTVIKLCKLALIERTESEVRAFFHDSADDFYRLT</sequence>
<organism evidence="3 4">
    <name type="scientific">PS1 clade bacterium</name>
    <dbReference type="NCBI Taxonomy" id="2175152"/>
    <lineage>
        <taxon>Bacteria</taxon>
        <taxon>Pseudomonadati</taxon>
        <taxon>Pseudomonadota</taxon>
        <taxon>Alphaproteobacteria</taxon>
        <taxon>PS1 clade</taxon>
    </lineage>
</organism>
<dbReference type="Gene3D" id="3.20.20.140">
    <property type="entry name" value="Metal-dependent hydrolases"/>
    <property type="match status" value="1"/>
</dbReference>
<feature type="domain" description="Amidohydrolase-related" evidence="2">
    <location>
        <begin position="7"/>
        <end position="301"/>
    </location>
</feature>
<reference evidence="3 4" key="1">
    <citation type="journal article" date="2018" name="Microbiome">
        <title>Fine metagenomic profile of the Mediterranean stratified and mixed water columns revealed by assembly and recruitment.</title>
        <authorList>
            <person name="Haro-Moreno J.M."/>
            <person name="Lopez-Perez M."/>
            <person name="De La Torre J.R."/>
            <person name="Picazo A."/>
            <person name="Camacho A."/>
            <person name="Rodriguez-Valera F."/>
        </authorList>
    </citation>
    <scope>NUCLEOTIDE SEQUENCE [LARGE SCALE GENOMIC DNA]</scope>
    <source>
        <strain evidence="3">MED-G57</strain>
    </source>
</reference>
<evidence type="ECO:0000313" key="3">
    <source>
        <dbReference type="EMBL" id="RCL73537.1"/>
    </source>
</evidence>
<dbReference type="SUPFAM" id="SSF51556">
    <property type="entry name" value="Metallo-dependent hydrolases"/>
    <property type="match status" value="1"/>
</dbReference>
<dbReference type="InterPro" id="IPR006680">
    <property type="entry name" value="Amidohydro-rel"/>
</dbReference>